<gene>
    <name evidence="3" type="ORF">H4O09_02660</name>
</gene>
<dbReference type="Pfam" id="PF04892">
    <property type="entry name" value="VanZ"/>
    <property type="match status" value="1"/>
</dbReference>
<evidence type="ECO:0000313" key="3">
    <source>
        <dbReference type="EMBL" id="MBB1115967.1"/>
    </source>
</evidence>
<feature type="transmembrane region" description="Helical" evidence="1">
    <location>
        <begin position="136"/>
        <end position="155"/>
    </location>
</feature>
<dbReference type="InterPro" id="IPR006976">
    <property type="entry name" value="VanZ-like"/>
</dbReference>
<evidence type="ECO:0000256" key="1">
    <source>
        <dbReference type="SAM" id="Phobius"/>
    </source>
</evidence>
<accession>A0A7W3YUC3</accession>
<dbReference type="RefSeq" id="WP_182621335.1">
    <property type="nucleotide sequence ID" value="NZ_JACIUV010000001.1"/>
</dbReference>
<dbReference type="Proteomes" id="UP000550609">
    <property type="component" value="Unassembled WGS sequence"/>
</dbReference>
<dbReference type="AlphaFoldDB" id="A0A7W3YUC3"/>
<evidence type="ECO:0000259" key="2">
    <source>
        <dbReference type="Pfam" id="PF04892"/>
    </source>
</evidence>
<reference evidence="3 4" key="1">
    <citation type="submission" date="2020-08" db="EMBL/GenBank/DDBJ databases">
        <title>Stenotrophomonas sp. W1S232.</title>
        <authorList>
            <person name="Deng Y."/>
        </authorList>
    </citation>
    <scope>NUCLEOTIDE SEQUENCE [LARGE SCALE GENOMIC DNA]</scope>
    <source>
        <strain evidence="3 4">W1S232</strain>
    </source>
</reference>
<keyword evidence="1" id="KW-0812">Transmembrane</keyword>
<feature type="transmembrane region" description="Helical" evidence="1">
    <location>
        <begin position="108"/>
        <end position="124"/>
    </location>
</feature>
<feature type="transmembrane region" description="Helical" evidence="1">
    <location>
        <begin position="13"/>
        <end position="31"/>
    </location>
</feature>
<keyword evidence="1" id="KW-0472">Membrane</keyword>
<feature type="transmembrane region" description="Helical" evidence="1">
    <location>
        <begin position="79"/>
        <end position="96"/>
    </location>
</feature>
<feature type="transmembrane region" description="Helical" evidence="1">
    <location>
        <begin position="38"/>
        <end position="59"/>
    </location>
</feature>
<evidence type="ECO:0000313" key="4">
    <source>
        <dbReference type="Proteomes" id="UP000550609"/>
    </source>
</evidence>
<name>A0A7W3YUC3_9GAMM</name>
<protein>
    <submittedName>
        <fullName evidence="3">VanZ family protein</fullName>
    </submittedName>
</protein>
<sequence>MCQSCCQSIGTDLLLALLCLLCTAALAGMVAPRWRLPVGIGLLGAAALFLLPSNLLGQLIGEAWLGRLEAWARLTPLPLAQWVHLLLFAVLGLLLWGRHRYLRGRAGAVLLALLALGAEAAQFLSRGREPHWDDAVYNLLGAALGVMLASVLQRLRPRPRPRQDRPSEAGR</sequence>
<keyword evidence="1" id="KW-1133">Transmembrane helix</keyword>
<feature type="domain" description="VanZ-like" evidence="2">
    <location>
        <begin position="76"/>
        <end position="152"/>
    </location>
</feature>
<comment type="caution">
    <text evidence="3">The sequence shown here is derived from an EMBL/GenBank/DDBJ whole genome shotgun (WGS) entry which is preliminary data.</text>
</comment>
<organism evidence="3 4">
    <name type="scientific">Stenotrophomonas koreensis</name>
    <dbReference type="NCBI Taxonomy" id="266128"/>
    <lineage>
        <taxon>Bacteria</taxon>
        <taxon>Pseudomonadati</taxon>
        <taxon>Pseudomonadota</taxon>
        <taxon>Gammaproteobacteria</taxon>
        <taxon>Lysobacterales</taxon>
        <taxon>Lysobacteraceae</taxon>
        <taxon>Stenotrophomonas</taxon>
    </lineage>
</organism>
<proteinExistence type="predicted"/>
<dbReference type="EMBL" id="JACIUV010000001">
    <property type="protein sequence ID" value="MBB1115967.1"/>
    <property type="molecule type" value="Genomic_DNA"/>
</dbReference>